<dbReference type="InterPro" id="IPR025250">
    <property type="entry name" value="DUF4199"/>
</dbReference>
<feature type="transmembrane region" description="Helical" evidence="1">
    <location>
        <begin position="78"/>
        <end position="99"/>
    </location>
</feature>
<proteinExistence type="predicted"/>
<evidence type="ECO:0000256" key="1">
    <source>
        <dbReference type="SAM" id="Phobius"/>
    </source>
</evidence>
<gene>
    <name evidence="2" type="ORF">IX84_16325</name>
</gene>
<dbReference type="AlphaFoldDB" id="A0A098S4Z9"/>
<evidence type="ECO:0000313" key="3">
    <source>
        <dbReference type="Proteomes" id="UP000029736"/>
    </source>
</evidence>
<name>A0A098S4Z9_9BACT</name>
<keyword evidence="3" id="KW-1185">Reference proteome</keyword>
<keyword evidence="1" id="KW-0472">Membrane</keyword>
<dbReference type="STRING" id="1524460.IX84_16325"/>
<evidence type="ECO:0000313" key="2">
    <source>
        <dbReference type="EMBL" id="KGE87215.1"/>
    </source>
</evidence>
<keyword evidence="1" id="KW-1133">Transmembrane helix</keyword>
<dbReference type="Pfam" id="PF13858">
    <property type="entry name" value="DUF4199"/>
    <property type="match status" value="1"/>
</dbReference>
<sequence length="162" mass="17981">MKKYATEIKWALIFCGAALAWMVFEKAMGWHGPKIEKHPYMTNIFGLVAIVIYVLALREKREKLGGQMTWKQGFMSGLIISIIVALLSPLTQWLTHAVISPEYFSNAIAYSVEVGYHDSPEAAAEYFNLQSYMMQGGIGAIIMGVVTSAVVAIFLKRSPETA</sequence>
<organism evidence="2 3">
    <name type="scientific">Phaeodactylibacter xiamenensis</name>
    <dbReference type="NCBI Taxonomy" id="1524460"/>
    <lineage>
        <taxon>Bacteria</taxon>
        <taxon>Pseudomonadati</taxon>
        <taxon>Bacteroidota</taxon>
        <taxon>Saprospiria</taxon>
        <taxon>Saprospirales</taxon>
        <taxon>Haliscomenobacteraceae</taxon>
        <taxon>Phaeodactylibacter</taxon>
    </lineage>
</organism>
<protein>
    <submittedName>
        <fullName evidence="2">Membrane protein</fullName>
    </submittedName>
</protein>
<feature type="transmembrane region" description="Helical" evidence="1">
    <location>
        <begin position="132"/>
        <end position="155"/>
    </location>
</feature>
<dbReference type="RefSeq" id="WP_044222724.1">
    <property type="nucleotide sequence ID" value="NZ_JBKAGJ010000021.1"/>
</dbReference>
<reference evidence="2 3" key="1">
    <citation type="journal article" date="2014" name="Int. J. Syst. Evol. Microbiol.">
        <title>Phaeodactylibacter xiamenensis gen. nov., sp. nov., a member of the family Saprospiraceae isolated from the marine alga Phaeodactylum tricornutum.</title>
        <authorList>
            <person name="Chen Z.Jr."/>
            <person name="Lei X."/>
            <person name="Lai Q."/>
            <person name="Li Y."/>
            <person name="Zhang B."/>
            <person name="Zhang J."/>
            <person name="Zhang H."/>
            <person name="Yang L."/>
            <person name="Zheng W."/>
            <person name="Tian Y."/>
            <person name="Yu Z."/>
            <person name="Xu H.Jr."/>
            <person name="Zheng T."/>
        </authorList>
    </citation>
    <scope>NUCLEOTIDE SEQUENCE [LARGE SCALE GENOMIC DNA]</scope>
    <source>
        <strain evidence="2 3">KD52</strain>
    </source>
</reference>
<accession>A0A098S4Z9</accession>
<keyword evidence="1" id="KW-0812">Transmembrane</keyword>
<comment type="caution">
    <text evidence="2">The sequence shown here is derived from an EMBL/GenBank/DDBJ whole genome shotgun (WGS) entry which is preliminary data.</text>
</comment>
<dbReference type="EMBL" id="JPOS01000038">
    <property type="protein sequence ID" value="KGE87215.1"/>
    <property type="molecule type" value="Genomic_DNA"/>
</dbReference>
<feature type="transmembrane region" description="Helical" evidence="1">
    <location>
        <begin position="39"/>
        <end position="57"/>
    </location>
</feature>
<dbReference type="OrthoDB" id="5766000at2"/>
<dbReference type="Proteomes" id="UP000029736">
    <property type="component" value="Unassembled WGS sequence"/>
</dbReference>